<dbReference type="Proteomes" id="UP000193781">
    <property type="component" value="Unassembled WGS sequence"/>
</dbReference>
<dbReference type="EMBL" id="LQPH01000164">
    <property type="protein sequence ID" value="ORW16131.1"/>
    <property type="molecule type" value="Genomic_DNA"/>
</dbReference>
<gene>
    <name evidence="1" type="ORF">AWC17_15455</name>
</gene>
<keyword evidence="2" id="KW-1185">Reference proteome</keyword>
<accession>A0A1X1YYT7</accession>
<reference evidence="1 2" key="1">
    <citation type="submission" date="2016-01" db="EMBL/GenBank/DDBJ databases">
        <title>The new phylogeny of the genus Mycobacterium.</title>
        <authorList>
            <person name="Tarcisio F."/>
            <person name="Conor M."/>
            <person name="Antonella G."/>
            <person name="Elisabetta G."/>
            <person name="Giulia F.S."/>
            <person name="Sara T."/>
            <person name="Anna F."/>
            <person name="Clotilde B."/>
            <person name="Roberto B."/>
            <person name="Veronica D.S."/>
            <person name="Fabio R."/>
            <person name="Monica P."/>
            <person name="Olivier J."/>
            <person name="Enrico T."/>
            <person name="Nicola S."/>
        </authorList>
    </citation>
    <scope>NUCLEOTIDE SEQUENCE [LARGE SCALE GENOMIC DNA]</scope>
    <source>
        <strain evidence="1 2">DSM 44803</strain>
    </source>
</reference>
<dbReference type="OrthoDB" id="4618578at2"/>
<organism evidence="1 2">
    <name type="scientific">Mycobacterium nebraskense</name>
    <dbReference type="NCBI Taxonomy" id="244292"/>
    <lineage>
        <taxon>Bacteria</taxon>
        <taxon>Bacillati</taxon>
        <taxon>Actinomycetota</taxon>
        <taxon>Actinomycetes</taxon>
        <taxon>Mycobacteriales</taxon>
        <taxon>Mycobacteriaceae</taxon>
        <taxon>Mycobacterium</taxon>
    </lineage>
</organism>
<name>A0A1X1YYT7_9MYCO</name>
<proteinExistence type="predicted"/>
<comment type="caution">
    <text evidence="1">The sequence shown here is derived from an EMBL/GenBank/DDBJ whole genome shotgun (WGS) entry which is preliminary data.</text>
</comment>
<dbReference type="RefSeq" id="WP_085165341.1">
    <property type="nucleotide sequence ID" value="NZ_JACKSS010000080.1"/>
</dbReference>
<sequence length="137" mass="14746">MTSTYVATVSPFGGAAPGDGAAVARVRYVNDHATYVAVTDVSHEALPDVTGYPLEFWLTIDQLACQAHHYLAELVATGKLARVSTFQELPPTVAGRIHDSLGLARLGPVEQVYVQLRVTDLLRFGCPPARKCPPTSR</sequence>
<dbReference type="AlphaFoldDB" id="A0A1X1YYT7"/>
<protein>
    <submittedName>
        <fullName evidence="1">Uncharacterized protein</fullName>
    </submittedName>
</protein>
<evidence type="ECO:0000313" key="2">
    <source>
        <dbReference type="Proteomes" id="UP000193781"/>
    </source>
</evidence>
<evidence type="ECO:0000313" key="1">
    <source>
        <dbReference type="EMBL" id="ORW16131.1"/>
    </source>
</evidence>